<feature type="region of interest" description="Disordered" evidence="1">
    <location>
        <begin position="34"/>
        <end position="58"/>
    </location>
</feature>
<reference evidence="2" key="1">
    <citation type="submission" date="2023-06" db="EMBL/GenBank/DDBJ databases">
        <title>Gordonia sp. nov. and Pseudochrobactrum sp. nov., two species isolated from the burying beetle Nicrophorus vespilloides.</title>
        <authorList>
            <person name="Poehlein A."/>
            <person name="Guzman J."/>
            <person name="Daniel R."/>
            <person name="Vilcinskas A."/>
        </authorList>
    </citation>
    <scope>NUCLEOTIDE SEQUENCE</scope>
    <source>
        <strain evidence="2">MP11Mi</strain>
    </source>
</reference>
<proteinExistence type="predicted"/>
<organism evidence="2">
    <name type="scientific">Gordonia sp. MP11Mi</name>
    <dbReference type="NCBI Taxonomy" id="3022769"/>
    <lineage>
        <taxon>Bacteria</taxon>
        <taxon>Bacillati</taxon>
        <taxon>Actinomycetota</taxon>
        <taxon>Actinomycetes</taxon>
        <taxon>Mycobacteriales</taxon>
        <taxon>Gordoniaceae</taxon>
        <taxon>Gordonia</taxon>
    </lineage>
</organism>
<dbReference type="AlphaFoldDB" id="A0AA97CU20"/>
<protein>
    <submittedName>
        <fullName evidence="2">Uncharacterized protein</fullName>
    </submittedName>
</protein>
<feature type="compositionally biased region" description="Low complexity" evidence="1">
    <location>
        <begin position="36"/>
        <end position="50"/>
    </location>
</feature>
<dbReference type="EMBL" id="CP128986">
    <property type="protein sequence ID" value="WOC12062.1"/>
    <property type="molecule type" value="Genomic_DNA"/>
</dbReference>
<dbReference type="RefSeq" id="WP_420041322.1">
    <property type="nucleotide sequence ID" value="NZ_CP128986.1"/>
</dbReference>
<name>A0AA97CU20_9ACTN</name>
<evidence type="ECO:0000313" key="2">
    <source>
        <dbReference type="EMBL" id="WOC12062.1"/>
    </source>
</evidence>
<sequence>MTALSRPGVRIAAFVAGLAAVFGLAFGIGHAVGPWDTDPTPGHTPTMTHGAAQDEGMH</sequence>
<gene>
    <name evidence="2" type="ORF">MP11Mi_11440</name>
</gene>
<accession>A0AA97CU20</accession>
<evidence type="ECO:0000256" key="1">
    <source>
        <dbReference type="SAM" id="MobiDB-lite"/>
    </source>
</evidence>